<dbReference type="Proteomes" id="UP000580910">
    <property type="component" value="Unassembled WGS sequence"/>
</dbReference>
<dbReference type="AlphaFoldDB" id="A0A7W3IZB5"/>
<dbReference type="EMBL" id="JACGXA010000001">
    <property type="protein sequence ID" value="MBA8803373.1"/>
    <property type="molecule type" value="Genomic_DNA"/>
</dbReference>
<dbReference type="RefSeq" id="WP_185736148.1">
    <property type="nucleotide sequence ID" value="NZ_JACGXA010000001.1"/>
</dbReference>
<protein>
    <submittedName>
        <fullName evidence="1">Uncharacterized protein</fullName>
    </submittedName>
</protein>
<sequence length="51" mass="5515">MWDTVDDNHGHHLSHDMPCAHCGHAVHTYLACSDTCDCQPVSMPGAQLTPA</sequence>
<proteinExistence type="predicted"/>
<comment type="caution">
    <text evidence="1">The sequence shown here is derived from an EMBL/GenBank/DDBJ whole genome shotgun (WGS) entry which is preliminary data.</text>
</comment>
<gene>
    <name evidence="1" type="ORF">FB382_001664</name>
</gene>
<accession>A0A7W3IZB5</accession>
<reference evidence="1 2" key="1">
    <citation type="submission" date="2020-07" db="EMBL/GenBank/DDBJ databases">
        <title>Sequencing the genomes of 1000 actinobacteria strains.</title>
        <authorList>
            <person name="Klenk H.-P."/>
        </authorList>
    </citation>
    <scope>NUCLEOTIDE SEQUENCE [LARGE SCALE GENOMIC DNA]</scope>
    <source>
        <strain evidence="1 2">DSM 21349</strain>
    </source>
</reference>
<evidence type="ECO:0000313" key="2">
    <source>
        <dbReference type="Proteomes" id="UP000580910"/>
    </source>
</evidence>
<name>A0A7W3IZB5_9ACTN</name>
<keyword evidence="2" id="KW-1185">Reference proteome</keyword>
<organism evidence="1 2">
    <name type="scientific">Nocardioides ginsengisegetis</name>
    <dbReference type="NCBI Taxonomy" id="661491"/>
    <lineage>
        <taxon>Bacteria</taxon>
        <taxon>Bacillati</taxon>
        <taxon>Actinomycetota</taxon>
        <taxon>Actinomycetes</taxon>
        <taxon>Propionibacteriales</taxon>
        <taxon>Nocardioidaceae</taxon>
        <taxon>Nocardioides</taxon>
    </lineage>
</organism>
<evidence type="ECO:0000313" key="1">
    <source>
        <dbReference type="EMBL" id="MBA8803373.1"/>
    </source>
</evidence>